<organism evidence="2 3">
    <name type="scientific">Gordonia tangerina</name>
    <dbReference type="NCBI Taxonomy" id="2911060"/>
    <lineage>
        <taxon>Bacteria</taxon>
        <taxon>Bacillati</taxon>
        <taxon>Actinomycetota</taxon>
        <taxon>Actinomycetes</taxon>
        <taxon>Mycobacteriales</taxon>
        <taxon>Gordoniaceae</taxon>
        <taxon>Gordonia</taxon>
    </lineage>
</organism>
<dbReference type="RefSeq" id="WP_235724894.1">
    <property type="nucleotide sequence ID" value="NZ_JAKGCU010000018.1"/>
</dbReference>
<dbReference type="Gene3D" id="3.40.630.30">
    <property type="match status" value="1"/>
</dbReference>
<comment type="caution">
    <text evidence="2">The sequence shown here is derived from an EMBL/GenBank/DDBJ whole genome shotgun (WGS) entry which is preliminary data.</text>
</comment>
<keyword evidence="3" id="KW-1185">Reference proteome</keyword>
<name>A0ABS9DPE5_9ACTN</name>
<dbReference type="SUPFAM" id="SSF55729">
    <property type="entry name" value="Acyl-CoA N-acyltransferases (Nat)"/>
    <property type="match status" value="1"/>
</dbReference>
<accession>A0ABS9DPE5</accession>
<evidence type="ECO:0000313" key="2">
    <source>
        <dbReference type="EMBL" id="MCF3940139.1"/>
    </source>
</evidence>
<proteinExistence type="predicted"/>
<dbReference type="Pfam" id="PF13302">
    <property type="entry name" value="Acetyltransf_3"/>
    <property type="match status" value="1"/>
</dbReference>
<dbReference type="Proteomes" id="UP001108089">
    <property type="component" value="Unassembled WGS sequence"/>
</dbReference>
<dbReference type="PROSITE" id="PS51186">
    <property type="entry name" value="GNAT"/>
    <property type="match status" value="1"/>
</dbReference>
<feature type="domain" description="N-acetyltransferase" evidence="1">
    <location>
        <begin position="34"/>
        <end position="221"/>
    </location>
</feature>
<reference evidence="2" key="1">
    <citation type="submission" date="2022-01" db="EMBL/GenBank/DDBJ databases">
        <title>Gordonia xiamenensis sp. nov., isolated from surface seawater in Xiamen.</title>
        <authorList>
            <person name="He Y.F."/>
        </authorList>
    </citation>
    <scope>NUCLEOTIDE SEQUENCE</scope>
    <source>
        <strain evidence="2">GW1C4-4</strain>
    </source>
</reference>
<dbReference type="EMBL" id="JAKGCU010000018">
    <property type="protein sequence ID" value="MCF3940139.1"/>
    <property type="molecule type" value="Genomic_DNA"/>
</dbReference>
<dbReference type="InterPro" id="IPR016181">
    <property type="entry name" value="Acyl_CoA_acyltransferase"/>
</dbReference>
<protein>
    <submittedName>
        <fullName evidence="2">GNAT family N-acetyltransferase</fullName>
    </submittedName>
</protein>
<dbReference type="PANTHER" id="PTHR43441">
    <property type="entry name" value="RIBOSOMAL-PROTEIN-SERINE ACETYLTRANSFERASE"/>
    <property type="match status" value="1"/>
</dbReference>
<dbReference type="InterPro" id="IPR051908">
    <property type="entry name" value="Ribosomal_N-acetyltransferase"/>
</dbReference>
<dbReference type="InterPro" id="IPR000182">
    <property type="entry name" value="GNAT_dom"/>
</dbReference>
<sequence>MMMREVAAALRDRRAGSDLSRLRLGPRIVRGRKVVLRQPQFGDYAKWRRVRLRDRRYIEPFWVSSDLEWADRHTKRRWIRECIEQRKAAGRSHAVSLVIEVDGRLAGQCAISALDHRTRSGELGVWVDSELAHEGVSGLASAMLVDHMMNSEDLDRVTAPICVDNEPALRSVAKGGMYREAVMRESFDAGGRRRDHQLWAATRDRMPDGGYADYWLAHFADTDIGALTPVSVQGHMRDMLVHFPIWFSESIRHVIWDWRAGRARRRQLESLQIRTSPGSPVVLRREVRARHDSPSSLPSTGLLAEVDGVPVMRCEIHLLHRPWATADLSLEPLGETTSEIAGMVTAELLSYAFEVAGMLRVCVAVPVDDQRIAVALEYVGLLREGKLHSVVDSQGRRGDHELWAVTKSAWGGPVDRGNGAPRLIV</sequence>
<evidence type="ECO:0000259" key="1">
    <source>
        <dbReference type="PROSITE" id="PS51186"/>
    </source>
</evidence>
<evidence type="ECO:0000313" key="3">
    <source>
        <dbReference type="Proteomes" id="UP001108089"/>
    </source>
</evidence>
<gene>
    <name evidence="2" type="ORF">L1892_17335</name>
</gene>
<dbReference type="PANTHER" id="PTHR43441:SF10">
    <property type="entry name" value="ACETYLTRANSFERASE"/>
    <property type="match status" value="1"/>
</dbReference>